<dbReference type="InterPro" id="IPR033985">
    <property type="entry name" value="SusD-like_N"/>
</dbReference>
<evidence type="ECO:0000256" key="2">
    <source>
        <dbReference type="ARBA" id="ARBA00006275"/>
    </source>
</evidence>
<keyword evidence="4" id="KW-0472">Membrane</keyword>
<evidence type="ECO:0000256" key="5">
    <source>
        <dbReference type="ARBA" id="ARBA00023237"/>
    </source>
</evidence>
<dbReference type="SUPFAM" id="SSF48452">
    <property type="entry name" value="TPR-like"/>
    <property type="match status" value="1"/>
</dbReference>
<evidence type="ECO:0000313" key="9">
    <source>
        <dbReference type="Proteomes" id="UP000324575"/>
    </source>
</evidence>
<evidence type="ECO:0000256" key="3">
    <source>
        <dbReference type="ARBA" id="ARBA00022729"/>
    </source>
</evidence>
<organism evidence="8 9">
    <name type="scientific">Candidatus Ordinivivax streblomastigis</name>
    <dbReference type="NCBI Taxonomy" id="2540710"/>
    <lineage>
        <taxon>Bacteria</taxon>
        <taxon>Pseudomonadati</taxon>
        <taxon>Bacteroidota</taxon>
        <taxon>Bacteroidia</taxon>
        <taxon>Bacteroidales</taxon>
        <taxon>Candidatus Ordinivivax</taxon>
    </lineage>
</organism>
<evidence type="ECO:0000259" key="6">
    <source>
        <dbReference type="Pfam" id="PF07980"/>
    </source>
</evidence>
<dbReference type="GO" id="GO:0009279">
    <property type="term" value="C:cell outer membrane"/>
    <property type="evidence" value="ECO:0007669"/>
    <property type="project" value="UniProtKB-SubCell"/>
</dbReference>
<comment type="caution">
    <text evidence="8">The sequence shown here is derived from an EMBL/GenBank/DDBJ whole genome shotgun (WGS) entry which is preliminary data.</text>
</comment>
<evidence type="ECO:0000256" key="4">
    <source>
        <dbReference type="ARBA" id="ARBA00023136"/>
    </source>
</evidence>
<dbReference type="Pfam" id="PF14322">
    <property type="entry name" value="SusD-like_3"/>
    <property type="match status" value="1"/>
</dbReference>
<dbReference type="AlphaFoldDB" id="A0A5M8NX85"/>
<sequence length="589" mass="66409">MKKYSVLKTVFGLIICGMLFACEDMLQEKSFDFIGEFEDSNAGADQAAIGAYSYLLDDMFRWDQFPKVLDMDCDYATGPDWSLSKIGAGNFQGDDGMDPMWTKNYVLIHRTNNAIENIEAMTNASDAHKRNTIGEMKFLQAYAYFLLVRAYGEIPIRYQSVSIDPDYNKPREPIAKVYAHIVDLLKYAEDNVYKNTDSRFQTGRASAGAAASLLAKAYATMASGAMSEGIVSVKGGEPFIGSGDDKAYTAPTQWTATINKVAGYDFDAQAYYDSARVKAKQIIDGEYGAYDLLPYDQLWSIASRHKVEHIFMIQPVSGSDLYGGGIARYYTGTTDGSDMIIEGLFHGCSNHWYRLFDNDPQDLRVEQGVMHRWINRDYHESWNGGAFYPDDEKWENVPSRGIWASKAKGYYIDELTGNQVTVAKAKIFDDGRDYVNNKSADCIAYLMKYYNATDRSQIKSDVPLPVLRFADVLLIYAEAANETEQNTEALSALNRVRERSKASHKDITSKESLRSAILEERAMELALESDRRWDLIRWGIYLEVMNKINGLDENGINKKRENKHLLYPIPSDVMLTNKAIAAQGNNPGW</sequence>
<reference evidence="8 9" key="1">
    <citation type="submission" date="2019-03" db="EMBL/GenBank/DDBJ databases">
        <title>Single cell metagenomics reveals metabolic interactions within the superorganism composed of flagellate Streblomastix strix and complex community of Bacteroidetes bacteria on its surface.</title>
        <authorList>
            <person name="Treitli S.C."/>
            <person name="Kolisko M."/>
            <person name="Husnik F."/>
            <person name="Keeling P."/>
            <person name="Hampl V."/>
        </authorList>
    </citation>
    <scope>NUCLEOTIDE SEQUENCE [LARGE SCALE GENOMIC DNA]</scope>
    <source>
        <strain evidence="8">St1</strain>
    </source>
</reference>
<feature type="domain" description="RagB/SusD" evidence="6">
    <location>
        <begin position="349"/>
        <end position="589"/>
    </location>
</feature>
<feature type="domain" description="SusD-like N-terminal" evidence="7">
    <location>
        <begin position="90"/>
        <end position="218"/>
    </location>
</feature>
<proteinExistence type="inferred from homology"/>
<dbReference type="Gene3D" id="1.25.40.390">
    <property type="match status" value="1"/>
</dbReference>
<dbReference type="Proteomes" id="UP000324575">
    <property type="component" value="Unassembled WGS sequence"/>
</dbReference>
<evidence type="ECO:0000259" key="7">
    <source>
        <dbReference type="Pfam" id="PF14322"/>
    </source>
</evidence>
<comment type="similarity">
    <text evidence="2">Belongs to the SusD family.</text>
</comment>
<evidence type="ECO:0000256" key="1">
    <source>
        <dbReference type="ARBA" id="ARBA00004442"/>
    </source>
</evidence>
<comment type="subcellular location">
    <subcellularLocation>
        <location evidence="1">Cell outer membrane</location>
    </subcellularLocation>
</comment>
<accession>A0A5M8NX85</accession>
<keyword evidence="3" id="KW-0732">Signal</keyword>
<gene>
    <name evidence="8" type="ORF">EZS26_002733</name>
</gene>
<name>A0A5M8NX85_9BACT</name>
<dbReference type="PROSITE" id="PS51257">
    <property type="entry name" value="PROKAR_LIPOPROTEIN"/>
    <property type="match status" value="1"/>
</dbReference>
<dbReference type="InterPro" id="IPR011990">
    <property type="entry name" value="TPR-like_helical_dom_sf"/>
</dbReference>
<dbReference type="EMBL" id="SNRX01000027">
    <property type="protein sequence ID" value="KAA6301127.1"/>
    <property type="molecule type" value="Genomic_DNA"/>
</dbReference>
<dbReference type="Pfam" id="PF07980">
    <property type="entry name" value="SusD_RagB"/>
    <property type="match status" value="1"/>
</dbReference>
<dbReference type="InterPro" id="IPR012944">
    <property type="entry name" value="SusD_RagB_dom"/>
</dbReference>
<evidence type="ECO:0000313" key="8">
    <source>
        <dbReference type="EMBL" id="KAA6301127.1"/>
    </source>
</evidence>
<keyword evidence="5" id="KW-0998">Cell outer membrane</keyword>
<protein>
    <submittedName>
        <fullName evidence="8">RagB/SusD family nutrient uptake outer membrane protein</fullName>
    </submittedName>
</protein>